<feature type="region of interest" description="Disordered" evidence="1">
    <location>
        <begin position="417"/>
        <end position="452"/>
    </location>
</feature>
<feature type="compositionally biased region" description="Basic and acidic residues" evidence="1">
    <location>
        <begin position="359"/>
        <end position="368"/>
    </location>
</feature>
<reference evidence="2" key="1">
    <citation type="submission" date="2022-08" db="EMBL/GenBank/DDBJ databases">
        <title>A Global Phylogenomic Analysis of the Shiitake Genus Lentinula.</title>
        <authorList>
            <consortium name="DOE Joint Genome Institute"/>
            <person name="Sierra-Patev S."/>
            <person name="Min B."/>
            <person name="Naranjo-Ortiz M."/>
            <person name="Looney B."/>
            <person name="Konkel Z."/>
            <person name="Slot J.C."/>
            <person name="Sakamoto Y."/>
            <person name="Steenwyk J.L."/>
            <person name="Rokas A."/>
            <person name="Carro J."/>
            <person name="Camarero S."/>
            <person name="Ferreira P."/>
            <person name="Molpeceres G."/>
            <person name="Ruiz-Duenas F.J."/>
            <person name="Serrano A."/>
            <person name="Henrissat B."/>
            <person name="Drula E."/>
            <person name="Hughes K.W."/>
            <person name="Mata J.L."/>
            <person name="Ishikawa N.K."/>
            <person name="Vargas-Isla R."/>
            <person name="Ushijima S."/>
            <person name="Smith C.A."/>
            <person name="Ahrendt S."/>
            <person name="Andreopoulos W."/>
            <person name="He G."/>
            <person name="Labutti K."/>
            <person name="Lipzen A."/>
            <person name="Ng V."/>
            <person name="Riley R."/>
            <person name="Sandor L."/>
            <person name="Barry K."/>
            <person name="Martinez A.T."/>
            <person name="Xiao Y."/>
            <person name="Gibbons J.G."/>
            <person name="Terashima K."/>
            <person name="Grigoriev I.V."/>
            <person name="Hibbett D.S."/>
        </authorList>
    </citation>
    <scope>NUCLEOTIDE SEQUENCE</scope>
    <source>
        <strain evidence="2">JLM2183</strain>
    </source>
</reference>
<feature type="region of interest" description="Disordered" evidence="1">
    <location>
        <begin position="665"/>
        <end position="692"/>
    </location>
</feature>
<sequence>MSSQYELAEKQFSTLTSPNSAYSFNFSNNLISAPTNERWHNSHRSHRSEYTSSSSLHRSWEVQSFNSTVNDSTSTSQNTTKNPLRVVVGPHHSTLTAAPFSTDNSTSFASPSTSHASSPWWDKELSPPSPAMSAPYTFPSRFVKDEPQSPKFIIEPLLPSSLVTKRSSSSSPEPCSSPTQAELETQLLLSQALAPPTEVPLRATQACDDMRQMMRSFRLNPFSIFPSNGKDSKSDSSPGCDLDPVLTWCGDIAKPLDEVPLIFEWQLDDYRSGLEEELPQLIVMDDMEGPLDIAGPEDNDILQVTSREALESPMIISSSLLSSEAASQSGFSTPAETESQRAHVSPLSTFPRMSFHPEYSPKEVETKQRAGSYDSGYESNTSVLTSSLPIYACQGSFHSRSFDTGTLSDLPIYKKPRFSMHTDSNPSKSSTSTKSNHEASFRPTLFRDPSSLRSQNDKFLHTVRKFELEGSFNIPRPSRVSSPSYMVSMKNSQHDVANRRGSSGTMYIPTLLNADSANSSSSPYSTGYSFTRPPGAPFTRHIHSLPSESTISPLIPRSCHPTSSTQDVMNVRIWESATNPPLDSDSEMRRFDHRQQQQQHHTPTFSMLDTTVHPRMSPRMPGPVSALLPPLCYLGQQLGYSQTPEGRTQQLLSPLTDIVHTRLRTLSSDNGPGELYGNARGTEPFPSTLTGY</sequence>
<comment type="caution">
    <text evidence="2">The sequence shown here is derived from an EMBL/GenBank/DDBJ whole genome shotgun (WGS) entry which is preliminary data.</text>
</comment>
<evidence type="ECO:0000256" key="1">
    <source>
        <dbReference type="SAM" id="MobiDB-lite"/>
    </source>
</evidence>
<dbReference type="Proteomes" id="UP001150266">
    <property type="component" value="Unassembled WGS sequence"/>
</dbReference>
<evidence type="ECO:0000313" key="3">
    <source>
        <dbReference type="Proteomes" id="UP001150266"/>
    </source>
</evidence>
<feature type="region of interest" description="Disordered" evidence="1">
    <location>
        <begin position="350"/>
        <end position="378"/>
    </location>
</feature>
<protein>
    <submittedName>
        <fullName evidence="2">Uncharacterized protein</fullName>
    </submittedName>
</protein>
<name>A0A9W9AUY2_9AGAR</name>
<feature type="compositionally biased region" description="Polar residues" evidence="1">
    <location>
        <begin position="95"/>
        <end position="104"/>
    </location>
</feature>
<feature type="compositionally biased region" description="Low complexity" evidence="1">
    <location>
        <begin position="424"/>
        <end position="434"/>
    </location>
</feature>
<gene>
    <name evidence="2" type="ORF">J3R30DRAFT_34258</name>
</gene>
<dbReference type="EMBL" id="JAOTPV010000001">
    <property type="protein sequence ID" value="KAJ4490124.1"/>
    <property type="molecule type" value="Genomic_DNA"/>
</dbReference>
<feature type="region of interest" description="Disordered" evidence="1">
    <location>
        <begin position="95"/>
        <end position="126"/>
    </location>
</feature>
<dbReference type="AlphaFoldDB" id="A0A9W9AUY2"/>
<evidence type="ECO:0000313" key="2">
    <source>
        <dbReference type="EMBL" id="KAJ4490124.1"/>
    </source>
</evidence>
<organism evidence="2 3">
    <name type="scientific">Lentinula aciculospora</name>
    <dbReference type="NCBI Taxonomy" id="153920"/>
    <lineage>
        <taxon>Eukaryota</taxon>
        <taxon>Fungi</taxon>
        <taxon>Dikarya</taxon>
        <taxon>Basidiomycota</taxon>
        <taxon>Agaricomycotina</taxon>
        <taxon>Agaricomycetes</taxon>
        <taxon>Agaricomycetidae</taxon>
        <taxon>Agaricales</taxon>
        <taxon>Marasmiineae</taxon>
        <taxon>Omphalotaceae</taxon>
        <taxon>Lentinula</taxon>
    </lineage>
</organism>
<keyword evidence="3" id="KW-1185">Reference proteome</keyword>
<accession>A0A9W9AUY2</accession>
<proteinExistence type="predicted"/>
<dbReference type="OrthoDB" id="3270670at2759"/>
<feature type="compositionally biased region" description="Low complexity" evidence="1">
    <location>
        <begin position="105"/>
        <end position="119"/>
    </location>
</feature>